<keyword evidence="11" id="KW-0969">Cilium</keyword>
<keyword evidence="11" id="KW-0282">Flagellum</keyword>
<evidence type="ECO:0000259" key="10">
    <source>
        <dbReference type="Pfam" id="PF02108"/>
    </source>
</evidence>
<evidence type="ECO:0000256" key="6">
    <source>
        <dbReference type="ARBA" id="ARBA00022927"/>
    </source>
</evidence>
<feature type="coiled-coil region" evidence="8">
    <location>
        <begin position="78"/>
        <end position="105"/>
    </location>
</feature>
<name>A0ABT7HPK6_9BACT</name>
<accession>A0ABT7HPK6</accession>
<dbReference type="RefSeq" id="WP_284937410.1">
    <property type="nucleotide sequence ID" value="NZ_JANURM010000004.1"/>
</dbReference>
<protein>
    <recommendedName>
        <fullName evidence="3">Flagellar assembly protein FliH</fullName>
    </recommendedName>
</protein>
<dbReference type="SUPFAM" id="SSF160527">
    <property type="entry name" value="V-type ATPase subunit E-like"/>
    <property type="match status" value="1"/>
</dbReference>
<reference evidence="11" key="2">
    <citation type="journal article" date="2023" name="Microorganisms">
        <title>Isolation and Genomic Characteristics of Cat-Borne Campylobacter felis sp. nov. and Sheep-Borne Campylobacter ovis sp. nov.</title>
        <authorList>
            <person name="Wang H."/>
            <person name="Li Y."/>
            <person name="Gu Y."/>
            <person name="Zhou G."/>
            <person name="Chen X."/>
            <person name="Zhang X."/>
            <person name="Shao Z."/>
            <person name="Zhang J."/>
            <person name="Zhang M."/>
        </authorList>
    </citation>
    <scope>NUCLEOTIDE SEQUENCE</scope>
    <source>
        <strain evidence="11">PS10</strain>
    </source>
</reference>
<keyword evidence="8" id="KW-0175">Coiled coil</keyword>
<dbReference type="InterPro" id="IPR051472">
    <property type="entry name" value="T3SS_Stator/FliH"/>
</dbReference>
<organism evidence="11 12">
    <name type="scientific">Campylobacter gastrosuis</name>
    <dbReference type="NCBI Taxonomy" id="2974576"/>
    <lineage>
        <taxon>Bacteria</taxon>
        <taxon>Pseudomonadati</taxon>
        <taxon>Campylobacterota</taxon>
        <taxon>Epsilonproteobacteria</taxon>
        <taxon>Campylobacterales</taxon>
        <taxon>Campylobacteraceae</taxon>
        <taxon>Campylobacter</taxon>
    </lineage>
</organism>
<evidence type="ECO:0000256" key="9">
    <source>
        <dbReference type="SAM" id="MobiDB-lite"/>
    </source>
</evidence>
<keyword evidence="11" id="KW-0966">Cell projection</keyword>
<evidence type="ECO:0000256" key="4">
    <source>
        <dbReference type="ARBA" id="ARBA00022448"/>
    </source>
</evidence>
<comment type="function">
    <text evidence="1">Needed for flagellar regrowth and assembly.</text>
</comment>
<feature type="region of interest" description="Disordered" evidence="9">
    <location>
        <begin position="28"/>
        <end position="69"/>
    </location>
</feature>
<proteinExistence type="inferred from homology"/>
<evidence type="ECO:0000313" key="12">
    <source>
        <dbReference type="Proteomes" id="UP001173801"/>
    </source>
</evidence>
<keyword evidence="4" id="KW-0813">Transport</keyword>
<evidence type="ECO:0000256" key="8">
    <source>
        <dbReference type="SAM" id="Coils"/>
    </source>
</evidence>
<evidence type="ECO:0000256" key="1">
    <source>
        <dbReference type="ARBA" id="ARBA00003041"/>
    </source>
</evidence>
<dbReference type="Pfam" id="PF02108">
    <property type="entry name" value="FliH"/>
    <property type="match status" value="1"/>
</dbReference>
<sequence>MRNSSVITNESVRKHFVENYRFKVLGTEIRQAEPENEPLSDDEPTNKSEFVAEPPVYAQMPTQPPPPPQNSGFDASFVEELLKKTDELSTNIVKLQMQIENQEAEFNRRLEAQTSRAFEDGKSEGLNEASANFDAKIAELNERFNSSVAKISAKFDALDEFVAKNEDELAKTAINVAKQVIESEISQHSSKIAFNLAKTLLGEIKDAKDITLRVNPSDSEYLTQNFKGKNHIKIEADDAISKGGVVITSEAGNIDGTILSRFEKLTNLVG</sequence>
<evidence type="ECO:0000256" key="5">
    <source>
        <dbReference type="ARBA" id="ARBA00022795"/>
    </source>
</evidence>
<keyword evidence="5" id="KW-1005">Bacterial flagellum biogenesis</keyword>
<feature type="domain" description="Flagellar assembly protein FliH/Type III secretion system HrpE" evidence="10">
    <location>
        <begin position="142"/>
        <end position="265"/>
    </location>
</feature>
<evidence type="ECO:0000256" key="3">
    <source>
        <dbReference type="ARBA" id="ARBA00016507"/>
    </source>
</evidence>
<dbReference type="PANTHER" id="PTHR34982:SF1">
    <property type="entry name" value="FLAGELLAR ASSEMBLY PROTEIN FLIH"/>
    <property type="match status" value="1"/>
</dbReference>
<evidence type="ECO:0000313" key="11">
    <source>
        <dbReference type="EMBL" id="MDL0088750.1"/>
    </source>
</evidence>
<gene>
    <name evidence="11" type="primary">fliH</name>
    <name evidence="11" type="ORF">NYG85_05095</name>
</gene>
<keyword evidence="7" id="KW-1006">Bacterial flagellum protein export</keyword>
<dbReference type="InterPro" id="IPR018035">
    <property type="entry name" value="Flagellar_FliH/T3SS_HrpE"/>
</dbReference>
<keyword evidence="6" id="KW-0653">Protein transport</keyword>
<comment type="similarity">
    <text evidence="2">Belongs to the FliH family.</text>
</comment>
<dbReference type="PANTHER" id="PTHR34982">
    <property type="entry name" value="YOP PROTEINS TRANSLOCATION PROTEIN L"/>
    <property type="match status" value="1"/>
</dbReference>
<keyword evidence="12" id="KW-1185">Reference proteome</keyword>
<evidence type="ECO:0000256" key="7">
    <source>
        <dbReference type="ARBA" id="ARBA00023225"/>
    </source>
</evidence>
<dbReference type="Proteomes" id="UP001173801">
    <property type="component" value="Unassembled WGS sequence"/>
</dbReference>
<evidence type="ECO:0000256" key="2">
    <source>
        <dbReference type="ARBA" id="ARBA00006602"/>
    </source>
</evidence>
<comment type="caution">
    <text evidence="11">The sequence shown here is derived from an EMBL/GenBank/DDBJ whole genome shotgun (WGS) entry which is preliminary data.</text>
</comment>
<dbReference type="EMBL" id="JANURM010000004">
    <property type="protein sequence ID" value="MDL0088750.1"/>
    <property type="molecule type" value="Genomic_DNA"/>
</dbReference>
<feature type="compositionally biased region" description="Acidic residues" evidence="9">
    <location>
        <begin position="34"/>
        <end position="43"/>
    </location>
</feature>
<reference evidence="11" key="1">
    <citation type="submission" date="2022-08" db="EMBL/GenBank/DDBJ databases">
        <authorList>
            <person name="Wang H."/>
        </authorList>
    </citation>
    <scope>NUCLEOTIDE SEQUENCE</scope>
    <source>
        <strain evidence="11">PS10</strain>
    </source>
</reference>
<dbReference type="NCBIfam" id="NF005196">
    <property type="entry name" value="PRK06669.1-1"/>
    <property type="match status" value="1"/>
</dbReference>